<comment type="similarity">
    <text evidence="2">Belongs to the UPF0702 family.</text>
</comment>
<dbReference type="InterPro" id="IPR023090">
    <property type="entry name" value="UPF0702_alpha/beta_dom_sf"/>
</dbReference>
<evidence type="ECO:0000313" key="9">
    <source>
        <dbReference type="EMBL" id="TWD17099.1"/>
    </source>
</evidence>
<evidence type="ECO:0000256" key="7">
    <source>
        <dbReference type="SAM" id="Phobius"/>
    </source>
</evidence>
<feature type="transmembrane region" description="Helical" evidence="7">
    <location>
        <begin position="54"/>
        <end position="75"/>
    </location>
</feature>
<evidence type="ECO:0000259" key="8">
    <source>
        <dbReference type="Pfam" id="PF04239"/>
    </source>
</evidence>
<proteinExistence type="inferred from homology"/>
<keyword evidence="4 7" id="KW-0812">Transmembrane</keyword>
<keyword evidence="3" id="KW-1003">Cell membrane</keyword>
<evidence type="ECO:0000256" key="5">
    <source>
        <dbReference type="ARBA" id="ARBA00022989"/>
    </source>
</evidence>
<reference evidence="9 10" key="1">
    <citation type="submission" date="2019-06" db="EMBL/GenBank/DDBJ databases">
        <title>Sequencing the genomes of 1000 actinobacteria strains.</title>
        <authorList>
            <person name="Klenk H.-P."/>
        </authorList>
    </citation>
    <scope>NUCLEOTIDE SEQUENCE [LARGE SCALE GENOMIC DNA]</scope>
    <source>
        <strain evidence="9 10">DSM 18935</strain>
    </source>
</reference>
<dbReference type="PANTHER" id="PTHR34582:SF6">
    <property type="entry name" value="UPF0702 TRANSMEMBRANE PROTEIN YCAP"/>
    <property type="match status" value="1"/>
</dbReference>
<keyword evidence="6 7" id="KW-0472">Membrane</keyword>
<name>A0A560WHI7_9MICO</name>
<evidence type="ECO:0000256" key="2">
    <source>
        <dbReference type="ARBA" id="ARBA00006448"/>
    </source>
</evidence>
<evidence type="ECO:0000256" key="6">
    <source>
        <dbReference type="ARBA" id="ARBA00023136"/>
    </source>
</evidence>
<feature type="domain" description="YetF C-terminal" evidence="8">
    <location>
        <begin position="101"/>
        <end position="167"/>
    </location>
</feature>
<accession>A0A560WHI7</accession>
<protein>
    <submittedName>
        <fullName evidence="9">Uncharacterized protein DUF421</fullName>
    </submittedName>
</protein>
<dbReference type="InterPro" id="IPR007353">
    <property type="entry name" value="DUF421"/>
</dbReference>
<dbReference type="AlphaFoldDB" id="A0A560WHI7"/>
<gene>
    <name evidence="9" type="ORF">FB557_0659</name>
</gene>
<dbReference type="PANTHER" id="PTHR34582">
    <property type="entry name" value="UPF0702 TRANSMEMBRANE PROTEIN YCAP"/>
    <property type="match status" value="1"/>
</dbReference>
<dbReference type="Gene3D" id="3.30.240.20">
    <property type="entry name" value="bsu07140 like domains"/>
    <property type="match status" value="1"/>
</dbReference>
<comment type="caution">
    <text evidence="9">The sequence shown here is derived from an EMBL/GenBank/DDBJ whole genome shotgun (WGS) entry which is preliminary data.</text>
</comment>
<evidence type="ECO:0000256" key="1">
    <source>
        <dbReference type="ARBA" id="ARBA00004651"/>
    </source>
</evidence>
<keyword evidence="10" id="KW-1185">Reference proteome</keyword>
<keyword evidence="5 7" id="KW-1133">Transmembrane helix</keyword>
<feature type="transmembrane region" description="Helical" evidence="7">
    <location>
        <begin position="20"/>
        <end position="42"/>
    </location>
</feature>
<organism evidence="9 10">
    <name type="scientific">Marihabitans asiaticum</name>
    <dbReference type="NCBI Taxonomy" id="415218"/>
    <lineage>
        <taxon>Bacteria</taxon>
        <taxon>Bacillati</taxon>
        <taxon>Actinomycetota</taxon>
        <taxon>Actinomycetes</taxon>
        <taxon>Micrococcales</taxon>
        <taxon>Intrasporangiaceae</taxon>
        <taxon>Marihabitans</taxon>
    </lineage>
</organism>
<feature type="transmembrane region" description="Helical" evidence="7">
    <location>
        <begin position="81"/>
        <end position="100"/>
    </location>
</feature>
<sequence length="168" mass="17719">MAMDVVLQAVQDVLTPLGGWSMALVVKIVAATLLMLAYIVVLARTFGTRTFSSFTSYDFLTNVAAGSLVASAVLGPSIAPAAIALLVLVIAQMVISAAGARSRTVQDLVDNDPVVLVADGRILHDRLRRERVSPVILEQQLRQAGVTGVEEVRYAVLESGGTISVITS</sequence>
<comment type="subcellular location">
    <subcellularLocation>
        <location evidence="1">Cell membrane</location>
        <topology evidence="1">Multi-pass membrane protein</topology>
    </subcellularLocation>
</comment>
<dbReference type="EMBL" id="VIUW01000001">
    <property type="protein sequence ID" value="TWD17099.1"/>
    <property type="molecule type" value="Genomic_DNA"/>
</dbReference>
<dbReference type="Pfam" id="PF04239">
    <property type="entry name" value="DUF421"/>
    <property type="match status" value="1"/>
</dbReference>
<dbReference type="Proteomes" id="UP000315628">
    <property type="component" value="Unassembled WGS sequence"/>
</dbReference>
<dbReference type="GO" id="GO:0005886">
    <property type="term" value="C:plasma membrane"/>
    <property type="evidence" value="ECO:0007669"/>
    <property type="project" value="UniProtKB-SubCell"/>
</dbReference>
<evidence type="ECO:0000256" key="4">
    <source>
        <dbReference type="ARBA" id="ARBA00022692"/>
    </source>
</evidence>
<evidence type="ECO:0000256" key="3">
    <source>
        <dbReference type="ARBA" id="ARBA00022475"/>
    </source>
</evidence>
<evidence type="ECO:0000313" key="10">
    <source>
        <dbReference type="Proteomes" id="UP000315628"/>
    </source>
</evidence>